<keyword evidence="3" id="KW-1185">Reference proteome</keyword>
<sequence length="85" mass="10085">MCYYLFLINILTLICFGYDKFLAKNYKKRISENRLLIFSFIGGTIGAFLGIVIFRHKISKKAFLLKLGIVTRVQVILIYFFRKYF</sequence>
<dbReference type="Proteomes" id="UP000028709">
    <property type="component" value="Unassembled WGS sequence"/>
</dbReference>
<dbReference type="KEGG" id="cpip:CJF12_02460"/>
<reference evidence="2 3" key="1">
    <citation type="submission" date="2014-07" db="EMBL/GenBank/DDBJ databases">
        <title>Genome of Chryseobacterium piperi CTM.</title>
        <authorList>
            <person name="Pipes S.E."/>
            <person name="Stropko S.J."/>
            <person name="Newman J.D."/>
        </authorList>
    </citation>
    <scope>NUCLEOTIDE SEQUENCE [LARGE SCALE GENOMIC DNA]</scope>
    <source>
        <strain evidence="2 3">CTM</strain>
    </source>
</reference>
<comment type="caution">
    <text evidence="2">The sequence shown here is derived from an EMBL/GenBank/DDBJ whole genome shotgun (WGS) entry which is preliminary data.</text>
</comment>
<dbReference type="InterPro" id="IPR010718">
    <property type="entry name" value="DUF1294"/>
</dbReference>
<evidence type="ECO:0008006" key="4">
    <source>
        <dbReference type="Google" id="ProtNLM"/>
    </source>
</evidence>
<feature type="transmembrane region" description="Helical" evidence="1">
    <location>
        <begin position="35"/>
        <end position="56"/>
    </location>
</feature>
<dbReference type="RefSeq" id="WP_084675595.1">
    <property type="nucleotide sequence ID" value="NZ_CP023049.2"/>
</dbReference>
<dbReference type="STRING" id="558152.IQ37_04040"/>
<accession>A0A086BLL6</accession>
<dbReference type="AlphaFoldDB" id="A0A086BLL6"/>
<keyword evidence="1" id="KW-0812">Transmembrane</keyword>
<keyword evidence="1" id="KW-0472">Membrane</keyword>
<dbReference type="EMBL" id="JPRJ01000003">
    <property type="protein sequence ID" value="KFF29830.1"/>
    <property type="molecule type" value="Genomic_DNA"/>
</dbReference>
<feature type="transmembrane region" description="Helical" evidence="1">
    <location>
        <begin position="6"/>
        <end position="23"/>
    </location>
</feature>
<gene>
    <name evidence="2" type="ORF">IQ37_04040</name>
</gene>
<dbReference type="eggNOG" id="COG3326">
    <property type="taxonomic scope" value="Bacteria"/>
</dbReference>
<feature type="transmembrane region" description="Helical" evidence="1">
    <location>
        <begin position="62"/>
        <end position="81"/>
    </location>
</feature>
<organism evidence="2 3">
    <name type="scientific">Chryseobacterium piperi</name>
    <dbReference type="NCBI Taxonomy" id="558152"/>
    <lineage>
        <taxon>Bacteria</taxon>
        <taxon>Pseudomonadati</taxon>
        <taxon>Bacteroidota</taxon>
        <taxon>Flavobacteriia</taxon>
        <taxon>Flavobacteriales</taxon>
        <taxon>Weeksellaceae</taxon>
        <taxon>Chryseobacterium group</taxon>
        <taxon>Chryseobacterium</taxon>
    </lineage>
</organism>
<name>A0A086BLL6_9FLAO</name>
<keyword evidence="1" id="KW-1133">Transmembrane helix</keyword>
<evidence type="ECO:0000313" key="2">
    <source>
        <dbReference type="EMBL" id="KFF29830.1"/>
    </source>
</evidence>
<dbReference type="OrthoDB" id="1080927at2"/>
<dbReference type="Pfam" id="PF06961">
    <property type="entry name" value="DUF1294"/>
    <property type="match status" value="1"/>
</dbReference>
<evidence type="ECO:0000256" key="1">
    <source>
        <dbReference type="SAM" id="Phobius"/>
    </source>
</evidence>
<proteinExistence type="predicted"/>
<evidence type="ECO:0000313" key="3">
    <source>
        <dbReference type="Proteomes" id="UP000028709"/>
    </source>
</evidence>
<protein>
    <recommendedName>
        <fullName evidence="4">DUF1294 domain-containing protein</fullName>
    </recommendedName>
</protein>